<dbReference type="CDD" id="cd12915">
    <property type="entry name" value="PDC2_DGC_like"/>
    <property type="match status" value="1"/>
</dbReference>
<evidence type="ECO:0000256" key="4">
    <source>
        <dbReference type="ARBA" id="ARBA00022679"/>
    </source>
</evidence>
<keyword evidence="6" id="KW-1133">Transmembrane helix</keyword>
<keyword evidence="6" id="KW-0472">Membrane</keyword>
<proteinExistence type="predicted"/>
<dbReference type="Pfam" id="PF13426">
    <property type="entry name" value="PAS_9"/>
    <property type="match status" value="1"/>
</dbReference>
<name>A0ABS5ICS5_9PROT</name>
<dbReference type="SMART" id="SM00388">
    <property type="entry name" value="HisKA"/>
    <property type="match status" value="1"/>
</dbReference>
<keyword evidence="4" id="KW-0808">Transferase</keyword>
<keyword evidence="5" id="KW-0418">Kinase</keyword>
<dbReference type="Pfam" id="PF02518">
    <property type="entry name" value="HATPase_c"/>
    <property type="match status" value="1"/>
</dbReference>
<dbReference type="EMBL" id="JAGTUF010000009">
    <property type="protein sequence ID" value="MBR9972231.1"/>
    <property type="molecule type" value="Genomic_DNA"/>
</dbReference>
<comment type="caution">
    <text evidence="8">The sequence shown here is derived from an EMBL/GenBank/DDBJ whole genome shotgun (WGS) entry which is preliminary data.</text>
</comment>
<dbReference type="Gene3D" id="1.10.287.130">
    <property type="match status" value="1"/>
</dbReference>
<accession>A0ABS5ICS5</accession>
<dbReference type="InterPro" id="IPR035965">
    <property type="entry name" value="PAS-like_dom_sf"/>
</dbReference>
<dbReference type="InterPro" id="IPR003594">
    <property type="entry name" value="HATPase_dom"/>
</dbReference>
<evidence type="ECO:0000259" key="7">
    <source>
        <dbReference type="PROSITE" id="PS50109"/>
    </source>
</evidence>
<dbReference type="SMART" id="SM00387">
    <property type="entry name" value="HATPase_c"/>
    <property type="match status" value="1"/>
</dbReference>
<keyword evidence="3" id="KW-0597">Phosphoprotein</keyword>
<dbReference type="RefSeq" id="WP_211548780.1">
    <property type="nucleotide sequence ID" value="NZ_JAGTUF010000009.1"/>
</dbReference>
<dbReference type="SUPFAM" id="SSF47384">
    <property type="entry name" value="Homodimeric domain of signal transducing histidine kinase"/>
    <property type="match status" value="1"/>
</dbReference>
<dbReference type="Proteomes" id="UP000680714">
    <property type="component" value="Unassembled WGS sequence"/>
</dbReference>
<dbReference type="Pfam" id="PF00512">
    <property type="entry name" value="HisKA"/>
    <property type="match status" value="1"/>
</dbReference>
<dbReference type="PROSITE" id="PS50109">
    <property type="entry name" value="HIS_KIN"/>
    <property type="match status" value="1"/>
</dbReference>
<dbReference type="NCBIfam" id="TIGR00229">
    <property type="entry name" value="sensory_box"/>
    <property type="match status" value="1"/>
</dbReference>
<dbReference type="Gene3D" id="3.30.450.20">
    <property type="entry name" value="PAS domain"/>
    <property type="match status" value="3"/>
</dbReference>
<sequence>MTVFSKSWLRPSASVRSVITLGALFMLAVQAMTGYEIWRQYSHNITLAERNINLLADVLASEINRSVMAVDAVVELTTAELSTTTHRPPAETRRVMRDRAIGIAQIFGLIVVDENGNTIASLHAPSSRHAAFIDAVMAAARESNLPFHIGNVVPAPFDGTPIIPFSRFRHDANGNVAGITIAAMSAQYFQELFLQVKSLPGARLTLARLDGRILAQTPEGTDVTLAGLPEFQPYARDNGLLYDHDAEAGRIVAFRTLRPYGLKLSVSIDSATLLTLWRSNALRLLLAAMFGSVVLAAMIALMLRNLARDEQRLSSLRESERRRRMAQFSLDHCADMVVWTNDQSRIVFANKALHDRLAYDDQSLLGKNVGDIDPNYPQEDWHHRMAELRKAGRLRVESSLRDSAGQLISAEVSVNLFHMDGQDYTCAIIRDTVERKQSEALLAERTRRLEASNAELEQFAYVASHDLREPLRMVSSFVGLLERQFGQDMSAEAREYVKFAREGAVRMDRLILDLLEYSRAGASGRPLAVVALSQVVANVHHNLSVALNEAQARLSLPAALPKVWGDEDELGRVLTNLISNALKYRHPDRVPEIELTVESHDDQVTCVIHDNGIGIAPQYFDRIFRIFQRLHGRERYEGTGIGLAICKKIVEHHGGRIWVSSAPDQGTTFFFTLKLATPS</sequence>
<dbReference type="InterPro" id="IPR052162">
    <property type="entry name" value="Sensor_kinase/Photoreceptor"/>
</dbReference>
<dbReference type="CDD" id="cd00082">
    <property type="entry name" value="HisKA"/>
    <property type="match status" value="1"/>
</dbReference>
<dbReference type="InterPro" id="IPR000014">
    <property type="entry name" value="PAS"/>
</dbReference>
<feature type="transmembrane region" description="Helical" evidence="6">
    <location>
        <begin position="284"/>
        <end position="303"/>
    </location>
</feature>
<dbReference type="InterPro" id="IPR005467">
    <property type="entry name" value="His_kinase_dom"/>
</dbReference>
<dbReference type="SUPFAM" id="SSF55874">
    <property type="entry name" value="ATPase domain of HSP90 chaperone/DNA topoisomerase II/histidine kinase"/>
    <property type="match status" value="1"/>
</dbReference>
<dbReference type="InterPro" id="IPR004358">
    <property type="entry name" value="Sig_transdc_His_kin-like_C"/>
</dbReference>
<evidence type="ECO:0000256" key="6">
    <source>
        <dbReference type="SAM" id="Phobius"/>
    </source>
</evidence>
<keyword evidence="9" id="KW-1185">Reference proteome</keyword>
<reference evidence="8 9" key="1">
    <citation type="submission" date="2021-04" db="EMBL/GenBank/DDBJ databases">
        <title>Magnetospirillum sulfuroxidans sp. nov., a facultative chemolithoautotrophic sulfur-oxidizing alphaproteobacterium isolated from freshwater sediment and proposals for Paramagetospirillum gen. nov., and Magnetospirillaceae fam. nov.</title>
        <authorList>
            <person name="Koziaeva V."/>
            <person name="Geelhoed J.S."/>
            <person name="Sorokin D.Y."/>
            <person name="Grouzdev D.S."/>
        </authorList>
    </citation>
    <scope>NUCLEOTIDE SEQUENCE [LARGE SCALE GENOMIC DNA]</scope>
    <source>
        <strain evidence="8 9">J10</strain>
    </source>
</reference>
<dbReference type="SUPFAM" id="SSF55785">
    <property type="entry name" value="PYP-like sensor domain (PAS domain)"/>
    <property type="match status" value="1"/>
</dbReference>
<dbReference type="InterPro" id="IPR036890">
    <property type="entry name" value="HATPase_C_sf"/>
</dbReference>
<dbReference type="CDD" id="cd16921">
    <property type="entry name" value="HATPase_FilI-like"/>
    <property type="match status" value="1"/>
</dbReference>
<protein>
    <recommendedName>
        <fullName evidence="2">histidine kinase</fullName>
        <ecNumber evidence="2">2.7.13.3</ecNumber>
    </recommendedName>
</protein>
<keyword evidence="6" id="KW-0812">Transmembrane</keyword>
<evidence type="ECO:0000313" key="8">
    <source>
        <dbReference type="EMBL" id="MBR9972231.1"/>
    </source>
</evidence>
<gene>
    <name evidence="8" type="ORF">KEC16_10965</name>
</gene>
<dbReference type="InterPro" id="IPR036097">
    <property type="entry name" value="HisK_dim/P_sf"/>
</dbReference>
<dbReference type="PANTHER" id="PTHR43304:SF1">
    <property type="entry name" value="PAC DOMAIN-CONTAINING PROTEIN"/>
    <property type="match status" value="1"/>
</dbReference>
<evidence type="ECO:0000256" key="5">
    <source>
        <dbReference type="ARBA" id="ARBA00022777"/>
    </source>
</evidence>
<evidence type="ECO:0000256" key="2">
    <source>
        <dbReference type="ARBA" id="ARBA00012438"/>
    </source>
</evidence>
<dbReference type="Gene3D" id="3.30.565.10">
    <property type="entry name" value="Histidine kinase-like ATPase, C-terminal domain"/>
    <property type="match status" value="1"/>
</dbReference>
<dbReference type="InterPro" id="IPR003661">
    <property type="entry name" value="HisK_dim/P_dom"/>
</dbReference>
<dbReference type="EC" id="2.7.13.3" evidence="2"/>
<evidence type="ECO:0000313" key="9">
    <source>
        <dbReference type="Proteomes" id="UP000680714"/>
    </source>
</evidence>
<dbReference type="PANTHER" id="PTHR43304">
    <property type="entry name" value="PHYTOCHROME-LIKE PROTEIN CPH1"/>
    <property type="match status" value="1"/>
</dbReference>
<comment type="catalytic activity">
    <reaction evidence="1">
        <text>ATP + protein L-histidine = ADP + protein N-phospho-L-histidine.</text>
        <dbReference type="EC" id="2.7.13.3"/>
    </reaction>
</comment>
<evidence type="ECO:0000256" key="3">
    <source>
        <dbReference type="ARBA" id="ARBA00022553"/>
    </source>
</evidence>
<organism evidence="8 9">
    <name type="scientific">Magnetospirillum sulfuroxidans</name>
    <dbReference type="NCBI Taxonomy" id="611300"/>
    <lineage>
        <taxon>Bacteria</taxon>
        <taxon>Pseudomonadati</taxon>
        <taxon>Pseudomonadota</taxon>
        <taxon>Alphaproteobacteria</taxon>
        <taxon>Rhodospirillales</taxon>
        <taxon>Rhodospirillaceae</taxon>
        <taxon>Magnetospirillum</taxon>
    </lineage>
</organism>
<feature type="domain" description="Histidine kinase" evidence="7">
    <location>
        <begin position="462"/>
        <end position="677"/>
    </location>
</feature>
<dbReference type="PRINTS" id="PR00344">
    <property type="entry name" value="BCTRLSENSOR"/>
</dbReference>
<evidence type="ECO:0000256" key="1">
    <source>
        <dbReference type="ARBA" id="ARBA00000085"/>
    </source>
</evidence>
<dbReference type="CDD" id="cd12914">
    <property type="entry name" value="PDC1_DGC_like"/>
    <property type="match status" value="1"/>
</dbReference>